<feature type="transmembrane region" description="Helical" evidence="1">
    <location>
        <begin position="31"/>
        <end position="56"/>
    </location>
</feature>
<sequence>MEKNILKSNDYCLLVLINQHLRFCLDNMLSISSFLCCVILLPRLPSFLFTQLLFFVHFPYFL</sequence>
<protein>
    <submittedName>
        <fullName evidence="2">Uncharacterized protein</fullName>
    </submittedName>
</protein>
<keyword evidence="1" id="KW-1133">Transmembrane helix</keyword>
<keyword evidence="1" id="KW-0812">Transmembrane</keyword>
<keyword evidence="1" id="KW-0472">Membrane</keyword>
<dbReference type="EMBL" id="GGEC01077994">
    <property type="protein sequence ID" value="MBX58478.1"/>
    <property type="molecule type" value="Transcribed_RNA"/>
</dbReference>
<dbReference type="AlphaFoldDB" id="A0A2P2PUS8"/>
<evidence type="ECO:0000256" key="1">
    <source>
        <dbReference type="SAM" id="Phobius"/>
    </source>
</evidence>
<organism evidence="2">
    <name type="scientific">Rhizophora mucronata</name>
    <name type="common">Asiatic mangrove</name>
    <dbReference type="NCBI Taxonomy" id="61149"/>
    <lineage>
        <taxon>Eukaryota</taxon>
        <taxon>Viridiplantae</taxon>
        <taxon>Streptophyta</taxon>
        <taxon>Embryophyta</taxon>
        <taxon>Tracheophyta</taxon>
        <taxon>Spermatophyta</taxon>
        <taxon>Magnoliopsida</taxon>
        <taxon>eudicotyledons</taxon>
        <taxon>Gunneridae</taxon>
        <taxon>Pentapetalae</taxon>
        <taxon>rosids</taxon>
        <taxon>fabids</taxon>
        <taxon>Malpighiales</taxon>
        <taxon>Rhizophoraceae</taxon>
        <taxon>Rhizophora</taxon>
    </lineage>
</organism>
<evidence type="ECO:0000313" key="2">
    <source>
        <dbReference type="EMBL" id="MBX58478.1"/>
    </source>
</evidence>
<proteinExistence type="predicted"/>
<name>A0A2P2PUS8_RHIMU</name>
<reference evidence="2" key="1">
    <citation type="submission" date="2018-02" db="EMBL/GenBank/DDBJ databases">
        <title>Rhizophora mucronata_Transcriptome.</title>
        <authorList>
            <person name="Meera S.P."/>
            <person name="Sreeshan A."/>
            <person name="Augustine A."/>
        </authorList>
    </citation>
    <scope>NUCLEOTIDE SEQUENCE</scope>
    <source>
        <tissue evidence="2">Leaf</tissue>
    </source>
</reference>
<accession>A0A2P2PUS8</accession>